<dbReference type="GeneID" id="28495342"/>
<organism evidence="1 2">
    <name type="scientific">Thermococcus piezophilus</name>
    <dbReference type="NCBI Taxonomy" id="1712654"/>
    <lineage>
        <taxon>Archaea</taxon>
        <taxon>Methanobacteriati</taxon>
        <taxon>Methanobacteriota</taxon>
        <taxon>Thermococci</taxon>
        <taxon>Thermococcales</taxon>
        <taxon>Thermococcaceae</taxon>
        <taxon>Thermococcus</taxon>
    </lineage>
</organism>
<dbReference type="PANTHER" id="PTHR43413:SF4">
    <property type="entry name" value="HTH-TYPE TRANSCRIPTIONAL REGULATOR LYSM"/>
    <property type="match status" value="1"/>
</dbReference>
<dbReference type="Proteomes" id="UP000076969">
    <property type="component" value="Chromosome"/>
</dbReference>
<gene>
    <name evidence="1" type="ORF">A7C91_04070</name>
</gene>
<dbReference type="Pfam" id="PF13412">
    <property type="entry name" value="HTH_24"/>
    <property type="match status" value="1"/>
</dbReference>
<proteinExistence type="predicted"/>
<evidence type="ECO:0000313" key="1">
    <source>
        <dbReference type="EMBL" id="ANF22437.1"/>
    </source>
</evidence>
<dbReference type="EMBL" id="CP015520">
    <property type="protein sequence ID" value="ANF22437.1"/>
    <property type="molecule type" value="Genomic_DNA"/>
</dbReference>
<dbReference type="PANTHER" id="PTHR43413">
    <property type="entry name" value="TRANSCRIPTIONAL REGULATOR, ASNC FAMILY"/>
    <property type="match status" value="1"/>
</dbReference>
<dbReference type="RefSeq" id="WP_068665135.1">
    <property type="nucleotide sequence ID" value="NZ_CP015520.1"/>
</dbReference>
<keyword evidence="2" id="KW-1185">Reference proteome</keyword>
<evidence type="ECO:0000313" key="2">
    <source>
        <dbReference type="Proteomes" id="UP000076969"/>
    </source>
</evidence>
<reference evidence="2" key="1">
    <citation type="journal article" date="2016" name="Syst. Appl. Microbiol.">
        <title>Thermococcus piezophilus sp. nov., a novel hyperthermophilic and piezophilic archaeon with a broad pressure range for growth, isolated from a deepest hydrothermal vent at the Mid-Cayman Rise.</title>
        <authorList>
            <person name="Dalmasso C."/>
            <person name="Oger P."/>
            <person name="Selva G."/>
            <person name="Courtine D."/>
            <person name="L'Haridon S."/>
            <person name="Garlaschelli A."/>
            <person name="Roussel E."/>
            <person name="Miyazaki J."/>
            <person name="Reveillaud J."/>
            <person name="Jebbar M."/>
            <person name="Takai K."/>
            <person name="Maignien L."/>
            <person name="Alain K."/>
        </authorList>
    </citation>
    <scope>NUCLEOTIDE SEQUENCE [LARGE SCALE GENOMIC DNA]</scope>
    <source>
        <strain evidence="2">CDGS</strain>
    </source>
</reference>
<dbReference type="Gene3D" id="1.10.10.10">
    <property type="entry name" value="Winged helix-like DNA-binding domain superfamily/Winged helix DNA-binding domain"/>
    <property type="match status" value="1"/>
</dbReference>
<dbReference type="InterPro" id="IPR036390">
    <property type="entry name" value="WH_DNA-bd_sf"/>
</dbReference>
<accession>A0A172WG78</accession>
<dbReference type="STRING" id="1712654.A7C91_04070"/>
<dbReference type="KEGG" id="tpie:A7C91_04070"/>
<dbReference type="AlphaFoldDB" id="A0A172WG78"/>
<dbReference type="SUPFAM" id="SSF46785">
    <property type="entry name" value="Winged helix' DNA-binding domain"/>
    <property type="match status" value="1"/>
</dbReference>
<sequence>MIELNIEEIEFLVELLNKYPTGSLRKIAELEGIDYYKLKRLYDRYYGEHVQVNAMYDIVKLGLRSYVAFLSVPQNDLRFVAHRMYQNPFIVHQCAIFGFKNGINAVLHIPKEQIKYIDEMLTKYSEDYEYYEVKAYPPAKKREFGEWRYSYAYAMLMDILKWDARTPMKEISKMLGKTRPTIRYMVNKLKEDGILIGFFANIEVDTYNRGVLGITSTLDEAVLERFRDYEIMVGVLDNNKYIFEWFFSSKEDLGTKLFEFSNYVEKVAIEYFDLLADIEKNRKYARFSKMVKKDGSGYRSILEF</sequence>
<protein>
    <submittedName>
        <fullName evidence="1">Transcriptional regulator</fullName>
    </submittedName>
</protein>
<dbReference type="InterPro" id="IPR050684">
    <property type="entry name" value="HTH-Siroheme_Decarb"/>
</dbReference>
<dbReference type="OrthoDB" id="14434at2157"/>
<dbReference type="InterPro" id="IPR036388">
    <property type="entry name" value="WH-like_DNA-bd_sf"/>
</dbReference>
<name>A0A172WG78_9EURY</name>